<protein>
    <submittedName>
        <fullName evidence="2">Uncharacterized protein</fullName>
    </submittedName>
</protein>
<accession>A0A5B0WFC1</accession>
<name>A0A5B0WFC1_RHITR</name>
<comment type="caution">
    <text evidence="2">The sequence shown here is derived from an EMBL/GenBank/DDBJ whole genome shotgun (WGS) entry which is preliminary data.</text>
</comment>
<dbReference type="Proteomes" id="UP000323608">
    <property type="component" value="Unassembled WGS sequence"/>
</dbReference>
<evidence type="ECO:0000313" key="2">
    <source>
        <dbReference type="EMBL" id="KAA1185663.1"/>
    </source>
</evidence>
<keyword evidence="1" id="KW-0472">Membrane</keyword>
<dbReference type="RefSeq" id="WP_149632822.1">
    <property type="nucleotide sequence ID" value="NZ_VNIP01000001.1"/>
</dbReference>
<keyword evidence="1" id="KW-1133">Transmembrane helix</keyword>
<proteinExistence type="predicted"/>
<evidence type="ECO:0000313" key="3">
    <source>
        <dbReference type="Proteomes" id="UP000323608"/>
    </source>
</evidence>
<dbReference type="EMBL" id="VNIP01000001">
    <property type="protein sequence ID" value="KAA1185663.1"/>
    <property type="molecule type" value="Genomic_DNA"/>
</dbReference>
<gene>
    <name evidence="2" type="ORF">FP026_01230</name>
</gene>
<sequence>MSGANKQGGLLSTLAGKITTLTAVVVALSGLVIAIKNFPSIWDGGKPAASAQNDCIEPYRWRLAVEGDHVCVTNDTFLAVLQDNQRAASRRNPNGGPYGADTCISGYVFRDAFPGDRICVEPSTRYAVMVDNQQGPFRKKQ</sequence>
<organism evidence="2 3">
    <name type="scientific">Rhizobium tropici</name>
    <dbReference type="NCBI Taxonomy" id="398"/>
    <lineage>
        <taxon>Bacteria</taxon>
        <taxon>Pseudomonadati</taxon>
        <taxon>Pseudomonadota</taxon>
        <taxon>Alphaproteobacteria</taxon>
        <taxon>Hyphomicrobiales</taxon>
        <taxon>Rhizobiaceae</taxon>
        <taxon>Rhizobium/Agrobacterium group</taxon>
        <taxon>Rhizobium</taxon>
    </lineage>
</organism>
<feature type="transmembrane region" description="Helical" evidence="1">
    <location>
        <begin position="14"/>
        <end position="35"/>
    </location>
</feature>
<reference evidence="2 3" key="1">
    <citation type="submission" date="2019-07" db="EMBL/GenBank/DDBJ databases">
        <title>The Draft Genome Sequence of Rhizobium tropici SARCC-755 Associated with Superior Nodulation on Pigeonpea (Cajanus cajan (L.) Millsp.).</title>
        <authorList>
            <person name="Bopape F.L."/>
            <person name="Hassen A.I."/>
            <person name="Swanevelder Z.H."/>
            <person name="Gwata E.T."/>
        </authorList>
    </citation>
    <scope>NUCLEOTIDE SEQUENCE [LARGE SCALE GENOMIC DNA]</scope>
    <source>
        <strain evidence="2 3">SARCC-755</strain>
    </source>
</reference>
<dbReference type="OrthoDB" id="7180976at2"/>
<dbReference type="AlphaFoldDB" id="A0A5B0WFC1"/>
<keyword evidence="1" id="KW-0812">Transmembrane</keyword>
<evidence type="ECO:0000256" key="1">
    <source>
        <dbReference type="SAM" id="Phobius"/>
    </source>
</evidence>